<dbReference type="GeneID" id="68093160"/>
<dbReference type="Proteomes" id="UP000816034">
    <property type="component" value="Unassembled WGS sequence"/>
</dbReference>
<dbReference type="RefSeq" id="XP_044552526.1">
    <property type="nucleotide sequence ID" value="XM_044696899.1"/>
</dbReference>
<dbReference type="AlphaFoldDB" id="A0AA88GZI3"/>
<organism evidence="2 3">
    <name type="scientific">Naegleria lovaniensis</name>
    <name type="common">Amoeba</name>
    <dbReference type="NCBI Taxonomy" id="51637"/>
    <lineage>
        <taxon>Eukaryota</taxon>
        <taxon>Discoba</taxon>
        <taxon>Heterolobosea</taxon>
        <taxon>Tetramitia</taxon>
        <taxon>Eutetramitia</taxon>
        <taxon>Vahlkampfiidae</taxon>
        <taxon>Naegleria</taxon>
    </lineage>
</organism>
<proteinExistence type="predicted"/>
<evidence type="ECO:0000313" key="3">
    <source>
        <dbReference type="Proteomes" id="UP000816034"/>
    </source>
</evidence>
<accession>A0AA88GZI3</accession>
<name>A0AA88GZI3_NAELO</name>
<dbReference type="InterPro" id="IPR006342">
    <property type="entry name" value="FkbM_mtfrase"/>
</dbReference>
<evidence type="ECO:0000313" key="2">
    <source>
        <dbReference type="EMBL" id="KAG2388534.1"/>
    </source>
</evidence>
<feature type="domain" description="Methyltransferase FkbM" evidence="1">
    <location>
        <begin position="114"/>
        <end position="282"/>
    </location>
</feature>
<sequence>MMISFTQRIIPLAFIILVAVGFAAVIFTGNHESRMVVVKTRSSVPSLDIFNDLLLRITYPIITKTFPPLSIACFSEDAIICKALQSTGRWEVFDPQEYFLANLFTFQKQRYFMDFGSNIGLFALMLASKGNWKGIAVEPLFSSVVQFNVLANKQEERIRIEKVALSADGIGAIKMVYGGSNPGGSNALPDSDSRARNVQVPKTTIDMIVEKYEQEGFIPKGVEFDYVKMDIEGFEMKALHGATKLLAQRRVKLWQIELSVNINRAGDDPKELVRLLTSHGYTMYWGSDKTRPITPETLEISGWHDAFAFRNDLLSLQHF</sequence>
<keyword evidence="3" id="KW-1185">Reference proteome</keyword>
<dbReference type="PANTHER" id="PTHR34203">
    <property type="entry name" value="METHYLTRANSFERASE, FKBM FAMILY PROTEIN"/>
    <property type="match status" value="1"/>
</dbReference>
<reference evidence="2 3" key="1">
    <citation type="journal article" date="2018" name="BMC Genomics">
        <title>The genome of Naegleria lovaniensis, the basis for a comparative approach to unravel pathogenicity factors of the human pathogenic amoeba N. fowleri.</title>
        <authorList>
            <person name="Liechti N."/>
            <person name="Schurch N."/>
            <person name="Bruggmann R."/>
            <person name="Wittwer M."/>
        </authorList>
    </citation>
    <scope>NUCLEOTIDE SEQUENCE [LARGE SCALE GENOMIC DNA]</scope>
    <source>
        <strain evidence="2 3">ATCC 30569</strain>
    </source>
</reference>
<comment type="caution">
    <text evidence="2">The sequence shown here is derived from an EMBL/GenBank/DDBJ whole genome shotgun (WGS) entry which is preliminary data.</text>
</comment>
<dbReference type="PANTHER" id="PTHR34203:SF15">
    <property type="entry name" value="SLL1173 PROTEIN"/>
    <property type="match status" value="1"/>
</dbReference>
<protein>
    <recommendedName>
        <fullName evidence="1">Methyltransferase FkbM domain-containing protein</fullName>
    </recommendedName>
</protein>
<dbReference type="Pfam" id="PF05050">
    <property type="entry name" value="Methyltransf_21"/>
    <property type="match status" value="1"/>
</dbReference>
<dbReference type="NCBIfam" id="TIGR01444">
    <property type="entry name" value="fkbM_fam"/>
    <property type="match status" value="1"/>
</dbReference>
<dbReference type="SUPFAM" id="SSF53335">
    <property type="entry name" value="S-adenosyl-L-methionine-dependent methyltransferases"/>
    <property type="match status" value="1"/>
</dbReference>
<dbReference type="EMBL" id="PYSW02000010">
    <property type="protein sequence ID" value="KAG2388534.1"/>
    <property type="molecule type" value="Genomic_DNA"/>
</dbReference>
<dbReference type="InterPro" id="IPR029063">
    <property type="entry name" value="SAM-dependent_MTases_sf"/>
</dbReference>
<dbReference type="InterPro" id="IPR052514">
    <property type="entry name" value="SAM-dependent_MTase"/>
</dbReference>
<gene>
    <name evidence="2" type="ORF">C9374_000698</name>
</gene>
<evidence type="ECO:0000259" key="1">
    <source>
        <dbReference type="Pfam" id="PF05050"/>
    </source>
</evidence>
<dbReference type="Gene3D" id="3.40.50.150">
    <property type="entry name" value="Vaccinia Virus protein VP39"/>
    <property type="match status" value="1"/>
</dbReference>